<dbReference type="Gene3D" id="1.20.1310.10">
    <property type="entry name" value="Cullin Repeats"/>
    <property type="match status" value="4"/>
</dbReference>
<keyword evidence="2" id="KW-1017">Isopeptide bond</keyword>
<dbReference type="AlphaFoldDB" id="A0A4V2MX29"/>
<dbReference type="GO" id="GO:0031461">
    <property type="term" value="C:cullin-RING ubiquitin ligase complex"/>
    <property type="evidence" value="ECO:0007669"/>
    <property type="project" value="InterPro"/>
</dbReference>
<evidence type="ECO:0000256" key="1">
    <source>
        <dbReference type="ARBA" id="ARBA00006019"/>
    </source>
</evidence>
<evidence type="ECO:0000259" key="7">
    <source>
        <dbReference type="PROSITE" id="PS50069"/>
    </source>
</evidence>
<name>A0A4V2MX29_9APHY</name>
<keyword evidence="9" id="KW-1185">Reference proteome</keyword>
<dbReference type="OrthoDB" id="27073at2759"/>
<dbReference type="InterPro" id="IPR019559">
    <property type="entry name" value="Cullin_neddylation_domain"/>
</dbReference>
<feature type="region of interest" description="Disordered" evidence="6">
    <location>
        <begin position="333"/>
        <end position="369"/>
    </location>
</feature>
<dbReference type="FunFam" id="1.20.1310.10:FF:000001">
    <property type="entry name" value="Cullin 3"/>
    <property type="match status" value="1"/>
</dbReference>
<dbReference type="SUPFAM" id="SSF74788">
    <property type="entry name" value="Cullin repeat-like"/>
    <property type="match status" value="1"/>
</dbReference>
<dbReference type="SUPFAM" id="SSF75632">
    <property type="entry name" value="Cullin homology domain"/>
    <property type="match status" value="1"/>
</dbReference>
<comment type="similarity">
    <text evidence="1 4 5">Belongs to the cullin family.</text>
</comment>
<dbReference type="SUPFAM" id="SSF46785">
    <property type="entry name" value="Winged helix' DNA-binding domain"/>
    <property type="match status" value="1"/>
</dbReference>
<keyword evidence="3" id="KW-0832">Ubl conjugation</keyword>
<dbReference type="Pfam" id="PF26557">
    <property type="entry name" value="Cullin_AB"/>
    <property type="match status" value="1"/>
</dbReference>
<dbReference type="Pfam" id="PF10557">
    <property type="entry name" value="Cullin_Nedd8"/>
    <property type="match status" value="1"/>
</dbReference>
<dbReference type="InterPro" id="IPR059120">
    <property type="entry name" value="Cullin-like_AB"/>
</dbReference>
<dbReference type="InterPro" id="IPR016158">
    <property type="entry name" value="Cullin_homology"/>
</dbReference>
<dbReference type="InterPro" id="IPR001373">
    <property type="entry name" value="Cullin_N"/>
</dbReference>
<dbReference type="FunFam" id="1.20.1310.10:FF:000036">
    <property type="entry name" value="SCF ubiquitin ligase subunit CulC, putative"/>
    <property type="match status" value="1"/>
</dbReference>
<dbReference type="PROSITE" id="PS01256">
    <property type="entry name" value="CULLIN_1"/>
    <property type="match status" value="1"/>
</dbReference>
<dbReference type="PANTHER" id="PTHR11932">
    <property type="entry name" value="CULLIN"/>
    <property type="match status" value="1"/>
</dbReference>
<dbReference type="InterPro" id="IPR036390">
    <property type="entry name" value="WH_DNA-bd_sf"/>
</dbReference>
<feature type="region of interest" description="Disordered" evidence="6">
    <location>
        <begin position="1"/>
        <end position="24"/>
    </location>
</feature>
<protein>
    <submittedName>
        <fullName evidence="8">Cullin-3</fullName>
    </submittedName>
</protein>
<dbReference type="Proteomes" id="UP000292702">
    <property type="component" value="Unassembled WGS sequence"/>
</dbReference>
<dbReference type="GO" id="GO:0031625">
    <property type="term" value="F:ubiquitin protein ligase binding"/>
    <property type="evidence" value="ECO:0007669"/>
    <property type="project" value="InterPro"/>
</dbReference>
<evidence type="ECO:0000256" key="2">
    <source>
        <dbReference type="ARBA" id="ARBA00022499"/>
    </source>
</evidence>
<dbReference type="FunFam" id="1.20.1310.10:FF:000002">
    <property type="entry name" value="cullin-3 isoform X1"/>
    <property type="match status" value="1"/>
</dbReference>
<dbReference type="Gene3D" id="3.30.230.130">
    <property type="entry name" value="Cullin, Chain C, Domain 2"/>
    <property type="match status" value="1"/>
</dbReference>
<dbReference type="SMART" id="SM00884">
    <property type="entry name" value="Cullin_Nedd8"/>
    <property type="match status" value="1"/>
</dbReference>
<gene>
    <name evidence="8" type="primary">CUL3</name>
    <name evidence="8" type="ORF">EIP91_010672</name>
</gene>
<dbReference type="InterPro" id="IPR045093">
    <property type="entry name" value="Cullin"/>
</dbReference>
<evidence type="ECO:0000256" key="5">
    <source>
        <dbReference type="RuleBase" id="RU003829"/>
    </source>
</evidence>
<dbReference type="PROSITE" id="PS50069">
    <property type="entry name" value="CULLIN_2"/>
    <property type="match status" value="1"/>
</dbReference>
<proteinExistence type="inferred from homology"/>
<dbReference type="SMART" id="SM00182">
    <property type="entry name" value="CULLIN"/>
    <property type="match status" value="1"/>
</dbReference>
<dbReference type="InterPro" id="IPR016157">
    <property type="entry name" value="Cullin_CS"/>
</dbReference>
<dbReference type="InterPro" id="IPR036388">
    <property type="entry name" value="WH-like_DNA-bd_sf"/>
</dbReference>
<feature type="compositionally biased region" description="Basic residues" evidence="6">
    <location>
        <begin position="7"/>
        <end position="20"/>
    </location>
</feature>
<dbReference type="FunFam" id="1.10.10.10:FF:000014">
    <property type="entry name" value="Cullin 1"/>
    <property type="match status" value="1"/>
</dbReference>
<evidence type="ECO:0000256" key="3">
    <source>
        <dbReference type="ARBA" id="ARBA00022843"/>
    </source>
</evidence>
<feature type="domain" description="Cullin family profile" evidence="7">
    <location>
        <begin position="422"/>
        <end position="653"/>
    </location>
</feature>
<dbReference type="STRING" id="92696.A0A4V2MX29"/>
<dbReference type="InterPro" id="IPR036317">
    <property type="entry name" value="Cullin_homology_sf"/>
</dbReference>
<evidence type="ECO:0000313" key="9">
    <source>
        <dbReference type="Proteomes" id="UP000292702"/>
    </source>
</evidence>
<dbReference type="Gene3D" id="1.10.10.10">
    <property type="entry name" value="Winged helix-like DNA-binding domain superfamily/Winged helix DNA-binding domain"/>
    <property type="match status" value="1"/>
</dbReference>
<evidence type="ECO:0000313" key="8">
    <source>
        <dbReference type="EMBL" id="TCD68497.1"/>
    </source>
</evidence>
<comment type="caution">
    <text evidence="8">The sequence shown here is derived from an EMBL/GenBank/DDBJ whole genome shotgun (WGS) entry which is preliminary data.</text>
</comment>
<dbReference type="InterPro" id="IPR016159">
    <property type="entry name" value="Cullin_repeat-like_dom_sf"/>
</dbReference>
<accession>A0A4V2MX29</accession>
<dbReference type="EMBL" id="RWJN01000065">
    <property type="protein sequence ID" value="TCD68497.1"/>
    <property type="molecule type" value="Genomic_DNA"/>
</dbReference>
<dbReference type="GO" id="GO:0006511">
    <property type="term" value="P:ubiquitin-dependent protein catabolic process"/>
    <property type="evidence" value="ECO:0007669"/>
    <property type="project" value="InterPro"/>
</dbReference>
<dbReference type="Pfam" id="PF00888">
    <property type="entry name" value="Cullin"/>
    <property type="match status" value="1"/>
</dbReference>
<organism evidence="8 9">
    <name type="scientific">Steccherinum ochraceum</name>
    <dbReference type="NCBI Taxonomy" id="92696"/>
    <lineage>
        <taxon>Eukaryota</taxon>
        <taxon>Fungi</taxon>
        <taxon>Dikarya</taxon>
        <taxon>Basidiomycota</taxon>
        <taxon>Agaricomycotina</taxon>
        <taxon>Agaricomycetes</taxon>
        <taxon>Polyporales</taxon>
        <taxon>Steccherinaceae</taxon>
        <taxon>Steccherinum</taxon>
    </lineage>
</organism>
<reference evidence="8 9" key="1">
    <citation type="submission" date="2018-11" db="EMBL/GenBank/DDBJ databases">
        <title>Genome assembly of Steccherinum ochraceum LE-BIN_3174, the white-rot fungus of the Steccherinaceae family (The Residual Polyporoid clade, Polyporales, Basidiomycota).</title>
        <authorList>
            <person name="Fedorova T.V."/>
            <person name="Glazunova O.A."/>
            <person name="Landesman E.O."/>
            <person name="Moiseenko K.V."/>
            <person name="Psurtseva N.V."/>
            <person name="Savinova O.S."/>
            <person name="Shakhova N.V."/>
            <person name="Tyazhelova T.V."/>
            <person name="Vasina D.V."/>
        </authorList>
    </citation>
    <scope>NUCLEOTIDE SEQUENCE [LARGE SCALE GENOMIC DNA]</scope>
    <source>
        <strain evidence="8 9">LE-BIN_3174</strain>
    </source>
</reference>
<evidence type="ECO:0000256" key="4">
    <source>
        <dbReference type="PROSITE-ProRule" id="PRU00330"/>
    </source>
</evidence>
<evidence type="ECO:0000256" key="6">
    <source>
        <dbReference type="SAM" id="MobiDB-lite"/>
    </source>
</evidence>
<sequence>MATARPRAGRQKIKPPKKHGPNVSVDETWIKLRHNIVEMLNHRAAHLSFEENHRYGYNMVLYKNGHMLYEGTCGLVVENLEKLAANDLIPTFPSGSNDDPIQRSQEGETFLKALRKLWEDHTAGLYKLKDVLNYMDRVYTKSAQVPEIWDKGLLLFLKHIIRPPIDSHIISAILNQIQTERDGFVINRSAVKGCVEVLLQLSEPEGQSVYKRDFEPAFLRESEAFYKAEGEKLLETCSAPEYLSRAESRFDSEEARTHHYLSASTNAALRHILEDNLLTPHLSAIINMPNSGLDSMIDLDKLNDLSRLFKLFMMVPDGLQTLKRATRESVIRRGRDINSASVPNDGTDPPVDEDPGGKGKGKAKARPTPASQTLTLALKWVQDVLDLKDKFDQIWSKAFRSDRDLEGTLNEAFETFINQNEKSPEFISLFVDDNLKKGLKGKSDTEIDVVLDKTILIFRYITDKDLFDRYYKGHLAKRLLNARSISDDAERGMLAKLKLECGYQFTQKLEGMFNDMKISHDTMDAYRRHLGDSATQGMDISVIVMTSTFWPVADNSPSCTFPEVMIRSSESFRQFYLSRHSGRRLTWQPAMGNADVRVTFRDKSHELNVSTCCLVILLLFEDLGDSDFLTYQEIKSATAIPEVDLQRSLQSLACAKYKVLKKHPSGRDVNSDDSFSFYADFSAPLYKLKISTVASRVESADERRETKDRIDEERKYQTEACIVRIMKDRKRMTHNDLINEVTRQLASRFLPNPLDIKKRVENLIEREYLERCDDRKSYNYLA</sequence>